<protein>
    <submittedName>
        <fullName evidence="4">Cytochrome c oxidase subunit 1</fullName>
    </submittedName>
</protein>
<comment type="subcellular location">
    <subcellularLocation>
        <location evidence="1">Cytoplasm</location>
    </subcellularLocation>
</comment>
<dbReference type="Proteomes" id="UP001212152">
    <property type="component" value="Unassembled WGS sequence"/>
</dbReference>
<dbReference type="InterPro" id="IPR035899">
    <property type="entry name" value="DBL_dom_sf"/>
</dbReference>
<evidence type="ECO:0000313" key="4">
    <source>
        <dbReference type="EMBL" id="KAJ3182436.1"/>
    </source>
</evidence>
<gene>
    <name evidence="4" type="primary">MYO22_4</name>
    <name evidence="4" type="ORF">HDU87_008600</name>
</gene>
<sequence>MEFVNATPTGDETMARALAALAVHATIAKGASVPALASDAIDQMASVLEQRRREAANVMGGFSDENLLKAFMEKLEAHEALDAASQSALSEAESLADQYLSTLTSLRQQVHVLEHIQHQLLTRIGTPSLASCIAHHATSDSEPHLHQMDSKTSLMEGSGAEMAATATAKAANRMSALIQSSGSEASPAQSAQMPKSMFSKLPPEVNNAGLLKPELMRLSVVYEMIETEADHVRDLELMIYYHTLLQQTLTAEEIHTLFSNTEELVPVNQHLLNRLREKRDADPFLPEVGDAIVDVSESLKVYTTYCGNYPEALKLVLITCCELRDLD</sequence>
<dbReference type="InterPro" id="IPR000219">
    <property type="entry name" value="DH_dom"/>
</dbReference>
<dbReference type="PROSITE" id="PS50010">
    <property type="entry name" value="DH_2"/>
    <property type="match status" value="1"/>
</dbReference>
<proteinExistence type="predicted"/>
<dbReference type="EMBL" id="JADGJQ010000009">
    <property type="protein sequence ID" value="KAJ3182436.1"/>
    <property type="molecule type" value="Genomic_DNA"/>
</dbReference>
<dbReference type="GO" id="GO:0005085">
    <property type="term" value="F:guanyl-nucleotide exchange factor activity"/>
    <property type="evidence" value="ECO:0007669"/>
    <property type="project" value="InterPro"/>
</dbReference>
<keyword evidence="5" id="KW-1185">Reference proteome</keyword>
<dbReference type="SUPFAM" id="SSF48065">
    <property type="entry name" value="DBL homology domain (DH-domain)"/>
    <property type="match status" value="1"/>
</dbReference>
<dbReference type="GO" id="GO:0035025">
    <property type="term" value="P:positive regulation of Rho protein signal transduction"/>
    <property type="evidence" value="ECO:0007669"/>
    <property type="project" value="TreeGrafter"/>
</dbReference>
<evidence type="ECO:0000256" key="1">
    <source>
        <dbReference type="ARBA" id="ARBA00004496"/>
    </source>
</evidence>
<evidence type="ECO:0000256" key="2">
    <source>
        <dbReference type="ARBA" id="ARBA00022490"/>
    </source>
</evidence>
<reference evidence="4" key="1">
    <citation type="submission" date="2020-05" db="EMBL/GenBank/DDBJ databases">
        <title>Phylogenomic resolution of chytrid fungi.</title>
        <authorList>
            <person name="Stajich J.E."/>
            <person name="Amses K."/>
            <person name="Simmons R."/>
            <person name="Seto K."/>
            <person name="Myers J."/>
            <person name="Bonds A."/>
            <person name="Quandt C.A."/>
            <person name="Barry K."/>
            <person name="Liu P."/>
            <person name="Grigoriev I."/>
            <person name="Longcore J.E."/>
            <person name="James T.Y."/>
        </authorList>
    </citation>
    <scope>NUCLEOTIDE SEQUENCE</scope>
    <source>
        <strain evidence="4">JEL0379</strain>
    </source>
</reference>
<evidence type="ECO:0000259" key="3">
    <source>
        <dbReference type="PROSITE" id="PS50010"/>
    </source>
</evidence>
<evidence type="ECO:0000313" key="5">
    <source>
        <dbReference type="Proteomes" id="UP001212152"/>
    </source>
</evidence>
<dbReference type="Gene3D" id="1.20.900.10">
    <property type="entry name" value="Dbl homology (DH) domain"/>
    <property type="match status" value="1"/>
</dbReference>
<organism evidence="4 5">
    <name type="scientific">Geranomyces variabilis</name>
    <dbReference type="NCBI Taxonomy" id="109894"/>
    <lineage>
        <taxon>Eukaryota</taxon>
        <taxon>Fungi</taxon>
        <taxon>Fungi incertae sedis</taxon>
        <taxon>Chytridiomycota</taxon>
        <taxon>Chytridiomycota incertae sedis</taxon>
        <taxon>Chytridiomycetes</taxon>
        <taxon>Spizellomycetales</taxon>
        <taxon>Powellomycetaceae</taxon>
        <taxon>Geranomyces</taxon>
    </lineage>
</organism>
<keyword evidence="2" id="KW-0963">Cytoplasm</keyword>
<comment type="caution">
    <text evidence="4">The sequence shown here is derived from an EMBL/GenBank/DDBJ whole genome shotgun (WGS) entry which is preliminary data.</text>
</comment>
<name>A0AAD5XUK1_9FUNG</name>
<dbReference type="PANTHER" id="PTHR46006:SF6">
    <property type="entry name" value="INTERSECTIN-2 ISOFORM X1"/>
    <property type="match status" value="1"/>
</dbReference>
<dbReference type="GO" id="GO:0005737">
    <property type="term" value="C:cytoplasm"/>
    <property type="evidence" value="ECO:0007669"/>
    <property type="project" value="UniProtKB-SubCell"/>
</dbReference>
<feature type="domain" description="DH" evidence="3">
    <location>
        <begin position="216"/>
        <end position="316"/>
    </location>
</feature>
<dbReference type="PANTHER" id="PTHR46006">
    <property type="entry name" value="RHO GUANINE NUCLEOTIDE EXCHANGE FACTOR AT 64C, ISOFORM A"/>
    <property type="match status" value="1"/>
</dbReference>
<accession>A0AAD5XUK1</accession>
<dbReference type="InterPro" id="IPR051480">
    <property type="entry name" value="Endocytic_GEF_Adapter"/>
</dbReference>
<dbReference type="AlphaFoldDB" id="A0AAD5XUK1"/>
<dbReference type="Pfam" id="PF00621">
    <property type="entry name" value="RhoGEF"/>
    <property type="match status" value="1"/>
</dbReference>